<dbReference type="GeneID" id="40726087"/>
<dbReference type="Gene3D" id="3.20.20.80">
    <property type="entry name" value="Glycosidases"/>
    <property type="match status" value="1"/>
</dbReference>
<organism evidence="2 3">
    <name type="scientific">Sporisorium graminicola</name>
    <dbReference type="NCBI Taxonomy" id="280036"/>
    <lineage>
        <taxon>Eukaryota</taxon>
        <taxon>Fungi</taxon>
        <taxon>Dikarya</taxon>
        <taxon>Basidiomycota</taxon>
        <taxon>Ustilaginomycotina</taxon>
        <taxon>Ustilaginomycetes</taxon>
        <taxon>Ustilaginales</taxon>
        <taxon>Ustilaginaceae</taxon>
        <taxon>Sporisorium</taxon>
    </lineage>
</organism>
<dbReference type="KEGG" id="sgra:EX895_003192"/>
<dbReference type="AlphaFoldDB" id="A0A4U7KSZ2"/>
<keyword evidence="3" id="KW-1185">Reference proteome</keyword>
<feature type="signal peptide" evidence="1">
    <location>
        <begin position="1"/>
        <end position="24"/>
    </location>
</feature>
<feature type="chain" id="PRO_5020987218" description="Glycoside hydrolase family 39 protein" evidence="1">
    <location>
        <begin position="25"/>
        <end position="470"/>
    </location>
</feature>
<proteinExistence type="predicted"/>
<dbReference type="Proteomes" id="UP000306050">
    <property type="component" value="Chromosome SGRAM_20"/>
</dbReference>
<evidence type="ECO:0000313" key="3">
    <source>
        <dbReference type="Proteomes" id="UP000306050"/>
    </source>
</evidence>
<name>A0A4U7KSZ2_9BASI</name>
<dbReference type="InterPro" id="IPR017853">
    <property type="entry name" value="GH"/>
</dbReference>
<evidence type="ECO:0008006" key="4">
    <source>
        <dbReference type="Google" id="ProtNLM"/>
    </source>
</evidence>
<dbReference type="OrthoDB" id="3445803at2759"/>
<evidence type="ECO:0000256" key="1">
    <source>
        <dbReference type="SAM" id="SignalP"/>
    </source>
</evidence>
<accession>A0A4U7KSZ2</accession>
<gene>
    <name evidence="2" type="ORF">EX895_003192</name>
</gene>
<dbReference type="EMBL" id="SRRM01000012">
    <property type="protein sequence ID" value="TKY87611.1"/>
    <property type="molecule type" value="Genomic_DNA"/>
</dbReference>
<evidence type="ECO:0000313" key="2">
    <source>
        <dbReference type="EMBL" id="TKY87611.1"/>
    </source>
</evidence>
<sequence>MLPNSQARAALLSLAFAFVTGTKAISLGGQGYVDLSVYGGNPQHLGAGILYGLPDDPAFSPDKAPTLPSDLFPGAGVSFVRAGGAQIPFNGYNGGNITGYNARFASTLQNYQYATARGSKFVLLPHDIWGADAATSSTNVYPCDDGDCSQYGVFLDMLISDLKANNMLPGLHIDIWNEPDGSNFWPRSQDQFLQSYAYAYHKYKDAFGTDVPVQGPTTAEPANAGSTWWQNWAKYVQANNVVPDIYAYHQLSGRGSANCGNDPVQSNAQLEQIKQAYGLPDRPVQINEYAALDEQTPAYTAWFIGRFERTGITGLRANWGSGKGLHDDLARLLLVSDDYTTFDKMGDWHVFNYYTQAQQGLITLAGATGSSCYDLYATQDRSAGKVHILAGTRGQEGPYPITVSNVNSVPAFSGKSSLRALVKEIPFNNAGVVQAPQVLFNSSVAVNNNQLSYNLTMNTDSAYTVDLFAN</sequence>
<comment type="caution">
    <text evidence="2">The sequence shown here is derived from an EMBL/GenBank/DDBJ whole genome shotgun (WGS) entry which is preliminary data.</text>
</comment>
<keyword evidence="1" id="KW-0732">Signal</keyword>
<dbReference type="RefSeq" id="XP_029739596.1">
    <property type="nucleotide sequence ID" value="XM_029883790.1"/>
</dbReference>
<reference evidence="2 3" key="1">
    <citation type="submission" date="2019-05" db="EMBL/GenBank/DDBJ databases">
        <title>Sporisorium graminicola CBS 10092 draft sequencing and annotation.</title>
        <authorList>
            <person name="Solano-Gonzalez S."/>
            <person name="Caddick M.X."/>
            <person name="Darby A."/>
        </authorList>
    </citation>
    <scope>NUCLEOTIDE SEQUENCE [LARGE SCALE GENOMIC DNA]</scope>
    <source>
        <strain evidence="2 3">CBS 10092</strain>
    </source>
</reference>
<dbReference type="SUPFAM" id="SSF51445">
    <property type="entry name" value="(Trans)glycosidases"/>
    <property type="match status" value="1"/>
</dbReference>
<protein>
    <recommendedName>
        <fullName evidence="4">Glycoside hydrolase family 39 protein</fullName>
    </recommendedName>
</protein>